<feature type="region of interest" description="Disordered" evidence="1">
    <location>
        <begin position="388"/>
        <end position="962"/>
    </location>
</feature>
<feature type="compositionally biased region" description="Basic and acidic residues" evidence="1">
    <location>
        <begin position="507"/>
        <end position="518"/>
    </location>
</feature>
<dbReference type="STRING" id="6290.A0A0N4WED0"/>
<evidence type="ECO:0000313" key="3">
    <source>
        <dbReference type="Proteomes" id="UP000268014"/>
    </source>
</evidence>
<dbReference type="Proteomes" id="UP000268014">
    <property type="component" value="Unassembled WGS sequence"/>
</dbReference>
<feature type="compositionally biased region" description="Basic and acidic residues" evidence="1">
    <location>
        <begin position="858"/>
        <end position="880"/>
    </location>
</feature>
<feature type="region of interest" description="Disordered" evidence="1">
    <location>
        <begin position="154"/>
        <end position="180"/>
    </location>
</feature>
<feature type="compositionally biased region" description="Basic and acidic residues" evidence="1">
    <location>
        <begin position="623"/>
        <end position="745"/>
    </location>
</feature>
<reference evidence="4" key="1">
    <citation type="submission" date="2016-04" db="UniProtKB">
        <authorList>
            <consortium name="WormBaseParasite"/>
        </authorList>
    </citation>
    <scope>IDENTIFICATION</scope>
</reference>
<feature type="compositionally biased region" description="Basic and acidic residues" evidence="1">
    <location>
        <begin position="752"/>
        <end position="765"/>
    </location>
</feature>
<dbReference type="WBParaSite" id="HPLM_0000899001-mRNA-1">
    <property type="protein sequence ID" value="HPLM_0000899001-mRNA-1"/>
    <property type="gene ID" value="HPLM_0000899001"/>
</dbReference>
<name>A0A0N4WED0_HAEPC</name>
<feature type="compositionally biased region" description="Basic and acidic residues" evidence="1">
    <location>
        <begin position="602"/>
        <end position="617"/>
    </location>
</feature>
<evidence type="ECO:0000313" key="2">
    <source>
        <dbReference type="EMBL" id="VDO36304.1"/>
    </source>
</evidence>
<evidence type="ECO:0000313" key="4">
    <source>
        <dbReference type="WBParaSite" id="HPLM_0000899001-mRNA-1"/>
    </source>
</evidence>
<sequence length="1186" mass="134769">MLSNGLFWDDVQCPSIVVDRQLDNMDVENSKLVDGLIFGYLGRRQASFDFVFVLCKVEYQETLRAFCNEAPSLRDNRHRFENGGDVYIQVSDQLHEKNLEQIVNAFAVVGRFDVSPELIDFGIRLRDLTNEFSTMTAVKGRTVSDNQMKLYGKRVFSKQPTSRSSQPALRDTEPQKSQQQFLTTYCASQSGNQAAYQNANVHSNQPQQVLSQQDYNYDYQPQDISATNTITYLTTGPAMPAAHPPTSCEQPMLIDYGVSVKDNQQDMNTAPCTRNDTSEQCGNAPHAHLSSSFSSESGAHKRKAAVPHRRDELVAQTAQSLIVPNGVLLDLDSDAVAKSASHASLLSNIDDSAMQCLDRLINGNLNEVFPFCDDHGDLSGFDTEMENAFPRNQSRGSGTGDPFSEPAPPPLDVGPSHSPPPEAHASKSRSLDEGEIGKTEKQTGSKVLVRSDDFEATPAREHSPTLRSESRRSSLDSGRSKRDERRTADRLKDFNRNPPKTHNNPRKSTDRSELKDAMIFESGNVPRVHTPTSTGSRLSRERTRGFSSLFEEGHSNPSSRDSSPHREKLSRKEEERRRREKEMEKERQRDKERLKRQRRDRHRESERQPQHSPDRKLEKKARQRDDEEKNRDTKEKEKKREQAEERRVIDEADRRKAEEKSRREMVKKKKEEELEARRQAELQRRAEAMRRKEEEERRRRQEEKERQEEKKREEEKRCLEEEKKKKREEDSARREEEKSQKRRDEDDVVQEVLRKESEEGRREANSDASDGQETARSTVHSDQESCSSDGDNGPSADNMRSAGRDEETMPSKKESRGQEQKPRSLKAETRKGTETTNRHAERDVPLESEDDGAPPSETDERRKKSREETRPSKSTTDNKKPPPLPIPIRRREEQKRTSAKPLEPGMMMSDPGVLDRINKEMESLTPSSKNRPSSNRSPEESLPSVKSLPTTRIPKRDTPVDYNQVLFSNPPVVKRTPPVVEKKKNYVISSGLSTPNVNQMVFSKAHSSRLGMFLEKVSDKHKRLMERENDRATASPAYDDPDRNGAPSPIGFSHFPRQQQQKFAPQKRPLPATSLDSYLGSPPQKQLPCLLGGSSLTVGRQLAGSVRNPMGLLRNALLNGTLLTDETVPEHWTKPSSGVTTSHDFMVVHPKIRWGSSSASILKDPQRQLEEAVTLVNTLPGFRVVE</sequence>
<feature type="compositionally biased region" description="Polar residues" evidence="1">
    <location>
        <begin position="158"/>
        <end position="167"/>
    </location>
</feature>
<dbReference type="OMA" id="CMAHENF"/>
<gene>
    <name evidence="2" type="ORF">HPLM_LOCUS8982</name>
</gene>
<feature type="region of interest" description="Disordered" evidence="1">
    <location>
        <begin position="274"/>
        <end position="307"/>
    </location>
</feature>
<feature type="compositionally biased region" description="Basic and acidic residues" evidence="1">
    <location>
        <begin position="802"/>
        <end position="845"/>
    </location>
</feature>
<protein>
    <submittedName>
        <fullName evidence="4">RRM domain-containing protein</fullName>
    </submittedName>
</protein>
<keyword evidence="3" id="KW-1185">Reference proteome</keyword>
<feature type="compositionally biased region" description="Basic and acidic residues" evidence="1">
    <location>
        <begin position="562"/>
        <end position="593"/>
    </location>
</feature>
<organism evidence="4">
    <name type="scientific">Haemonchus placei</name>
    <name type="common">Barber's pole worm</name>
    <dbReference type="NCBI Taxonomy" id="6290"/>
    <lineage>
        <taxon>Eukaryota</taxon>
        <taxon>Metazoa</taxon>
        <taxon>Ecdysozoa</taxon>
        <taxon>Nematoda</taxon>
        <taxon>Chromadorea</taxon>
        <taxon>Rhabditida</taxon>
        <taxon>Rhabditina</taxon>
        <taxon>Rhabditomorpha</taxon>
        <taxon>Strongyloidea</taxon>
        <taxon>Trichostrongylidae</taxon>
        <taxon>Haemonchus</taxon>
    </lineage>
</organism>
<accession>A0A0N4WED0</accession>
<feature type="compositionally biased region" description="Polar residues" evidence="1">
    <location>
        <begin position="766"/>
        <end position="790"/>
    </location>
</feature>
<feature type="compositionally biased region" description="Low complexity" evidence="1">
    <location>
        <begin position="926"/>
        <end position="936"/>
    </location>
</feature>
<evidence type="ECO:0000256" key="1">
    <source>
        <dbReference type="SAM" id="MobiDB-lite"/>
    </source>
</evidence>
<proteinExistence type="predicted"/>
<feature type="compositionally biased region" description="Pro residues" evidence="1">
    <location>
        <begin position="405"/>
        <end position="422"/>
    </location>
</feature>
<dbReference type="EMBL" id="UZAF01016972">
    <property type="protein sequence ID" value="VDO36304.1"/>
    <property type="molecule type" value="Genomic_DNA"/>
</dbReference>
<reference evidence="2 3" key="2">
    <citation type="submission" date="2018-11" db="EMBL/GenBank/DDBJ databases">
        <authorList>
            <consortium name="Pathogen Informatics"/>
        </authorList>
    </citation>
    <scope>NUCLEOTIDE SEQUENCE [LARGE SCALE GENOMIC DNA]</scope>
    <source>
        <strain evidence="2 3">MHpl1</strain>
    </source>
</reference>
<feature type="compositionally biased region" description="Basic and acidic residues" evidence="1">
    <location>
        <begin position="429"/>
        <end position="495"/>
    </location>
</feature>
<dbReference type="OrthoDB" id="5877880at2759"/>
<feature type="region of interest" description="Disordered" evidence="1">
    <location>
        <begin position="1024"/>
        <end position="1079"/>
    </location>
</feature>
<dbReference type="AlphaFoldDB" id="A0A0N4WED0"/>